<gene>
    <name evidence="3" type="ORF">NG895_05910</name>
</gene>
<keyword evidence="1" id="KW-0472">Membrane</keyword>
<feature type="domain" description="Inositolphosphotransferase Aur1/Ipt1" evidence="2">
    <location>
        <begin position="67"/>
        <end position="198"/>
    </location>
</feature>
<proteinExistence type="predicted"/>
<dbReference type="Pfam" id="PF14378">
    <property type="entry name" value="PAP2_3"/>
    <property type="match status" value="1"/>
</dbReference>
<keyword evidence="1" id="KW-0812">Transmembrane</keyword>
<name>A0A9X2JF84_9BACT</name>
<evidence type="ECO:0000259" key="2">
    <source>
        <dbReference type="Pfam" id="PF14378"/>
    </source>
</evidence>
<protein>
    <submittedName>
        <fullName evidence="3">Phosphatase PAP2 family protein</fullName>
    </submittedName>
</protein>
<evidence type="ECO:0000313" key="3">
    <source>
        <dbReference type="EMBL" id="MCO6043436.1"/>
    </source>
</evidence>
<dbReference type="AlphaFoldDB" id="A0A9X2JF84"/>
<dbReference type="RefSeq" id="WP_252851543.1">
    <property type="nucleotide sequence ID" value="NZ_JAMXLR010000024.1"/>
</dbReference>
<dbReference type="Proteomes" id="UP001155241">
    <property type="component" value="Unassembled WGS sequence"/>
</dbReference>
<comment type="caution">
    <text evidence="3">The sequence shown here is derived from an EMBL/GenBank/DDBJ whole genome shotgun (WGS) entry which is preliminary data.</text>
</comment>
<reference evidence="3" key="1">
    <citation type="submission" date="2022-06" db="EMBL/GenBank/DDBJ databases">
        <title>Aeoliella straminimaris, a novel planctomycete from sediments.</title>
        <authorList>
            <person name="Vitorino I.R."/>
            <person name="Lage O.M."/>
        </authorList>
    </citation>
    <scope>NUCLEOTIDE SEQUENCE</scope>
    <source>
        <strain evidence="3">ICT_H6.2</strain>
    </source>
</reference>
<evidence type="ECO:0000256" key="1">
    <source>
        <dbReference type="SAM" id="Phobius"/>
    </source>
</evidence>
<keyword evidence="1" id="KW-1133">Transmembrane helix</keyword>
<sequence>MNRTEPWIAWPSRECWIAFAYYYVLIAVLWGVVYGGTCWITSLHNYRIPLQVDADLAMPFVPQAIVVYLSLFPMTWLAPFVLRTRQQLATFAAALAVLIVCSGCGFLLIPSEEVRSTPVVDGWVAPVFRFADEVNLSFNNLPCLHVGMAVLCAYFYSQGKSTRARAIVWLWAIAIGISTLVTHQHYIADVVASVGLAAPICRYLPSWQWFGTLVGDRHLGAR</sequence>
<keyword evidence="4" id="KW-1185">Reference proteome</keyword>
<dbReference type="Gene3D" id="1.20.144.10">
    <property type="entry name" value="Phosphatidic acid phosphatase type 2/haloperoxidase"/>
    <property type="match status" value="1"/>
</dbReference>
<accession>A0A9X2JF84</accession>
<dbReference type="InterPro" id="IPR026841">
    <property type="entry name" value="Aur1/Ipt1"/>
</dbReference>
<dbReference type="EMBL" id="JAMXLR010000024">
    <property type="protein sequence ID" value="MCO6043436.1"/>
    <property type="molecule type" value="Genomic_DNA"/>
</dbReference>
<feature type="transmembrane region" description="Helical" evidence="1">
    <location>
        <begin position="60"/>
        <end position="81"/>
    </location>
</feature>
<dbReference type="SUPFAM" id="SSF48317">
    <property type="entry name" value="Acid phosphatase/Vanadium-dependent haloperoxidase"/>
    <property type="match status" value="1"/>
</dbReference>
<dbReference type="InterPro" id="IPR036938">
    <property type="entry name" value="PAP2/HPO_sf"/>
</dbReference>
<dbReference type="GO" id="GO:0016020">
    <property type="term" value="C:membrane"/>
    <property type="evidence" value="ECO:0007669"/>
    <property type="project" value="UniProtKB-SubCell"/>
</dbReference>
<evidence type="ECO:0000313" key="4">
    <source>
        <dbReference type="Proteomes" id="UP001155241"/>
    </source>
</evidence>
<feature type="transmembrane region" description="Helical" evidence="1">
    <location>
        <begin position="168"/>
        <end position="187"/>
    </location>
</feature>
<organism evidence="3 4">
    <name type="scientific">Aeoliella straminimaris</name>
    <dbReference type="NCBI Taxonomy" id="2954799"/>
    <lineage>
        <taxon>Bacteria</taxon>
        <taxon>Pseudomonadati</taxon>
        <taxon>Planctomycetota</taxon>
        <taxon>Planctomycetia</taxon>
        <taxon>Pirellulales</taxon>
        <taxon>Lacipirellulaceae</taxon>
        <taxon>Aeoliella</taxon>
    </lineage>
</organism>
<feature type="transmembrane region" description="Helical" evidence="1">
    <location>
        <begin position="88"/>
        <end position="109"/>
    </location>
</feature>
<feature type="transmembrane region" description="Helical" evidence="1">
    <location>
        <begin position="20"/>
        <end position="40"/>
    </location>
</feature>
<feature type="transmembrane region" description="Helical" evidence="1">
    <location>
        <begin position="136"/>
        <end position="156"/>
    </location>
</feature>